<protein>
    <recommendedName>
        <fullName evidence="5">acetylornithine transaminase</fullName>
        <ecNumber evidence="5">2.6.1.11</ecNumber>
    </recommendedName>
</protein>
<dbReference type="UniPathway" id="UPA00068">
    <property type="reaction ID" value="UER00109"/>
</dbReference>
<evidence type="ECO:0000256" key="5">
    <source>
        <dbReference type="ARBA" id="ARBA00012919"/>
    </source>
</evidence>
<dbReference type="AlphaFoldDB" id="A0A164Z4Z3"/>
<sequence length="483" mass="52134">MLRQAARPARGIALLARHASTQPSTRYTAVTHPEDAADVPAEVADFIHQKSKYLLPVYARPPLVMSHGKGMHIYDTQERKYLDFTAGIAVNALGHSDEELAKIMSEQASTLLHSSNVYHNQWAGILAEQLVTLTQKYGGLGWTPGSNDQSGSHSARVFFANSGTEANEGALKVARKVGKERWAKKRFGRLWDMKNPEDALCEKTGIVCFDQGFHGRSMGALSVTSNPKYQKPFGPLIPDVAVGKLNDVSALESLVHDGTCAVIVEPIQGEGGVNAANEEFLRALRKRCNEVGAVLIFDEIQCGLFRTGSMWAHGTLPTDCHPDVITMAKPLANGFPIGAVVIRENVAEVMTAGSHGTTFGGSPLACRLGSHVLGRLAETPFVKQMNESATYLQSRLARLSDFFPTIVGPTRGRGLILGIPFIKDPDGHPAQLVSLARQRGLLLLTAGKDAVRIVPSLNVQKTDIDEAVDVIESCLGLIAKGDF</sequence>
<dbReference type="PANTHER" id="PTHR11986">
    <property type="entry name" value="AMINOTRANSFERASE CLASS III"/>
    <property type="match status" value="1"/>
</dbReference>
<comment type="pathway">
    <text evidence="3">Amino-acid biosynthesis; L-arginine biosynthesis; N(2)-acetyl-L-ornithine from L-glutamate: step 4/4.</text>
</comment>
<evidence type="ECO:0000256" key="6">
    <source>
        <dbReference type="ARBA" id="ARBA00022576"/>
    </source>
</evidence>
<comment type="subcellular location">
    <subcellularLocation>
        <location evidence="2">Mitochondrion</location>
    </subcellularLocation>
</comment>
<dbReference type="InterPro" id="IPR015422">
    <property type="entry name" value="PyrdxlP-dep_Trfase_small"/>
</dbReference>
<dbReference type="InterPro" id="IPR050103">
    <property type="entry name" value="Class-III_PLP-dep_AT"/>
</dbReference>
<evidence type="ECO:0000256" key="1">
    <source>
        <dbReference type="ARBA" id="ARBA00001933"/>
    </source>
</evidence>
<gene>
    <name evidence="11" type="ORF">SISNIDRAFT_405241</name>
</gene>
<organism evidence="11 12">
    <name type="scientific">Sistotremastrum niveocremeum HHB9708</name>
    <dbReference type="NCBI Taxonomy" id="1314777"/>
    <lineage>
        <taxon>Eukaryota</taxon>
        <taxon>Fungi</taxon>
        <taxon>Dikarya</taxon>
        <taxon>Basidiomycota</taxon>
        <taxon>Agaricomycotina</taxon>
        <taxon>Agaricomycetes</taxon>
        <taxon>Sistotremastrales</taxon>
        <taxon>Sistotremastraceae</taxon>
        <taxon>Sertulicium</taxon>
        <taxon>Sertulicium niveocremeum</taxon>
    </lineage>
</organism>
<dbReference type="GO" id="GO:0003992">
    <property type="term" value="F:N2-acetyl-L-ornithine:2-oxoglutarate 5-aminotransferase activity"/>
    <property type="evidence" value="ECO:0007669"/>
    <property type="project" value="UniProtKB-EC"/>
</dbReference>
<evidence type="ECO:0000256" key="10">
    <source>
        <dbReference type="RuleBase" id="RU003560"/>
    </source>
</evidence>
<dbReference type="NCBIfam" id="TIGR00707">
    <property type="entry name" value="argD"/>
    <property type="match status" value="1"/>
</dbReference>
<dbReference type="InterPro" id="IPR005814">
    <property type="entry name" value="Aminotrans_3"/>
</dbReference>
<dbReference type="GO" id="GO:0042802">
    <property type="term" value="F:identical protein binding"/>
    <property type="evidence" value="ECO:0007669"/>
    <property type="project" value="TreeGrafter"/>
</dbReference>
<dbReference type="Proteomes" id="UP000076722">
    <property type="component" value="Unassembled WGS sequence"/>
</dbReference>
<dbReference type="GO" id="GO:0005759">
    <property type="term" value="C:mitochondrial matrix"/>
    <property type="evidence" value="ECO:0007669"/>
    <property type="project" value="TreeGrafter"/>
</dbReference>
<comment type="cofactor">
    <cofactor evidence="1">
        <name>pyridoxal 5'-phosphate</name>
        <dbReference type="ChEBI" id="CHEBI:597326"/>
    </cofactor>
</comment>
<comment type="similarity">
    <text evidence="4 10">Belongs to the class-III pyridoxal-phosphate-dependent aminotransferase family.</text>
</comment>
<dbReference type="InterPro" id="IPR004636">
    <property type="entry name" value="AcOrn/SuccOrn_fam"/>
</dbReference>
<dbReference type="InterPro" id="IPR049704">
    <property type="entry name" value="Aminotrans_3_PPA_site"/>
</dbReference>
<dbReference type="STRING" id="1314777.A0A164Z4Z3"/>
<keyword evidence="9 10" id="KW-0663">Pyridoxal phosphate</keyword>
<dbReference type="Pfam" id="PF00202">
    <property type="entry name" value="Aminotran_3"/>
    <property type="match status" value="1"/>
</dbReference>
<dbReference type="PROSITE" id="PS00600">
    <property type="entry name" value="AA_TRANSFER_CLASS_3"/>
    <property type="match status" value="1"/>
</dbReference>
<keyword evidence="6 11" id="KW-0032">Aminotransferase</keyword>
<evidence type="ECO:0000256" key="3">
    <source>
        <dbReference type="ARBA" id="ARBA00005024"/>
    </source>
</evidence>
<dbReference type="PIRSF" id="PIRSF000521">
    <property type="entry name" value="Transaminase_4ab_Lys_Orn"/>
    <property type="match status" value="1"/>
</dbReference>
<proteinExistence type="inferred from homology"/>
<evidence type="ECO:0000256" key="8">
    <source>
        <dbReference type="ARBA" id="ARBA00022679"/>
    </source>
</evidence>
<dbReference type="PANTHER" id="PTHR11986:SF79">
    <property type="entry name" value="ACETYLORNITHINE AMINOTRANSFERASE, MITOCHONDRIAL"/>
    <property type="match status" value="1"/>
</dbReference>
<dbReference type="CDD" id="cd00610">
    <property type="entry name" value="OAT_like"/>
    <property type="match status" value="1"/>
</dbReference>
<dbReference type="InterPro" id="IPR015424">
    <property type="entry name" value="PyrdxlP-dep_Trfase"/>
</dbReference>
<dbReference type="EMBL" id="KV419396">
    <property type="protein sequence ID" value="KZS97554.1"/>
    <property type="molecule type" value="Genomic_DNA"/>
</dbReference>
<dbReference type="GO" id="GO:0030170">
    <property type="term" value="F:pyridoxal phosphate binding"/>
    <property type="evidence" value="ECO:0007669"/>
    <property type="project" value="InterPro"/>
</dbReference>
<dbReference type="Gene3D" id="3.40.640.10">
    <property type="entry name" value="Type I PLP-dependent aspartate aminotransferase-like (Major domain)"/>
    <property type="match status" value="1"/>
</dbReference>
<reference evidence="11 12" key="1">
    <citation type="journal article" date="2016" name="Mol. Biol. Evol.">
        <title>Comparative Genomics of Early-Diverging Mushroom-Forming Fungi Provides Insights into the Origins of Lignocellulose Decay Capabilities.</title>
        <authorList>
            <person name="Nagy L.G."/>
            <person name="Riley R."/>
            <person name="Tritt A."/>
            <person name="Adam C."/>
            <person name="Daum C."/>
            <person name="Floudas D."/>
            <person name="Sun H."/>
            <person name="Yadav J.S."/>
            <person name="Pangilinan J."/>
            <person name="Larsson K.H."/>
            <person name="Matsuura K."/>
            <person name="Barry K."/>
            <person name="Labutti K."/>
            <person name="Kuo R."/>
            <person name="Ohm R.A."/>
            <person name="Bhattacharya S.S."/>
            <person name="Shirouzu T."/>
            <person name="Yoshinaga Y."/>
            <person name="Martin F.M."/>
            <person name="Grigoriev I.V."/>
            <person name="Hibbett D.S."/>
        </authorList>
    </citation>
    <scope>NUCLEOTIDE SEQUENCE [LARGE SCALE GENOMIC DNA]</scope>
    <source>
        <strain evidence="11 12">HHB9708</strain>
    </source>
</reference>
<evidence type="ECO:0000256" key="7">
    <source>
        <dbReference type="ARBA" id="ARBA00022605"/>
    </source>
</evidence>
<evidence type="ECO:0000256" key="9">
    <source>
        <dbReference type="ARBA" id="ARBA00022898"/>
    </source>
</evidence>
<dbReference type="Gene3D" id="3.90.1150.10">
    <property type="entry name" value="Aspartate Aminotransferase, domain 1"/>
    <property type="match status" value="1"/>
</dbReference>
<keyword evidence="8 11" id="KW-0808">Transferase</keyword>
<keyword evidence="7" id="KW-0028">Amino-acid biosynthesis</keyword>
<dbReference type="EC" id="2.6.1.11" evidence="5"/>
<dbReference type="FunFam" id="3.40.640.10:FF:000004">
    <property type="entry name" value="Acetylornithine aminotransferase"/>
    <property type="match status" value="1"/>
</dbReference>
<evidence type="ECO:0000313" key="11">
    <source>
        <dbReference type="EMBL" id="KZS97554.1"/>
    </source>
</evidence>
<dbReference type="InterPro" id="IPR015421">
    <property type="entry name" value="PyrdxlP-dep_Trfase_major"/>
</dbReference>
<name>A0A164Z4Z3_9AGAM</name>
<keyword evidence="12" id="KW-1185">Reference proteome</keyword>
<evidence type="ECO:0000256" key="2">
    <source>
        <dbReference type="ARBA" id="ARBA00004173"/>
    </source>
</evidence>
<dbReference type="SUPFAM" id="SSF53383">
    <property type="entry name" value="PLP-dependent transferases"/>
    <property type="match status" value="1"/>
</dbReference>
<accession>A0A164Z4Z3</accession>
<evidence type="ECO:0000313" key="12">
    <source>
        <dbReference type="Proteomes" id="UP000076722"/>
    </source>
</evidence>
<dbReference type="OrthoDB" id="10260828at2759"/>
<dbReference type="GO" id="GO:0006526">
    <property type="term" value="P:L-arginine biosynthetic process"/>
    <property type="evidence" value="ECO:0007669"/>
    <property type="project" value="UniProtKB-UniPathway"/>
</dbReference>
<evidence type="ECO:0000256" key="4">
    <source>
        <dbReference type="ARBA" id="ARBA00008954"/>
    </source>
</evidence>